<feature type="domain" description="Glycosyl transferase family 1" evidence="3">
    <location>
        <begin position="160"/>
        <end position="304"/>
    </location>
</feature>
<evidence type="ECO:0000259" key="3">
    <source>
        <dbReference type="Pfam" id="PF00534"/>
    </source>
</evidence>
<evidence type="ECO:0000313" key="6">
    <source>
        <dbReference type="Proteomes" id="UP000265742"/>
    </source>
</evidence>
<evidence type="ECO:0000256" key="2">
    <source>
        <dbReference type="ARBA" id="ARBA00022679"/>
    </source>
</evidence>
<accession>A0A3A1TYY5</accession>
<proteinExistence type="predicted"/>
<dbReference type="EMBL" id="QXTG01000002">
    <property type="protein sequence ID" value="RIX28808.1"/>
    <property type="molecule type" value="Genomic_DNA"/>
</dbReference>
<sequence length="334" mass="35896">MRTAGIPVGLIGHIPGWAEAGLPIFGRAGLTNKWGAESPLLSLLKWPLQCIAVARIARKHRGATFHVQFKREQLGLSKVLRRYGNVVWTEHGRFRRSWRSRILGKLYRRTSRYADSIIAVSSAVASDVKSVGVSGRVEVIPNTVDVSRYAAPASGEVKAAKKRFNIAESEVSALWIGRVETGKRPDLAIEAAVEADIDLLFVGAGDQLETLAKGIYAPKRVIFAGHLADPTVAYRACEILIFTSAGTGEGLPLALLEGAACGLILVTHPSSGMAEPVVQLDGVLASGDSPQAIAEAVRKAAKLASQEPRIARALTSRSDWVSRHRMALKVAEDD</sequence>
<keyword evidence="2 5" id="KW-0808">Transferase</keyword>
<evidence type="ECO:0000313" key="5">
    <source>
        <dbReference type="EMBL" id="RIX28808.1"/>
    </source>
</evidence>
<feature type="domain" description="Glycosyltransferase subfamily 4-like N-terminal" evidence="4">
    <location>
        <begin position="50"/>
        <end position="148"/>
    </location>
</feature>
<dbReference type="PANTHER" id="PTHR12526">
    <property type="entry name" value="GLYCOSYLTRANSFERASE"/>
    <property type="match status" value="1"/>
</dbReference>
<keyword evidence="1" id="KW-0328">Glycosyltransferase</keyword>
<dbReference type="Pfam" id="PF00534">
    <property type="entry name" value="Glycos_transf_1"/>
    <property type="match status" value="1"/>
</dbReference>
<protein>
    <submittedName>
        <fullName evidence="5">Glycosyltransferase</fullName>
    </submittedName>
</protein>
<keyword evidence="6" id="KW-1185">Reference proteome</keyword>
<comment type="caution">
    <text evidence="5">The sequence shown here is derived from an EMBL/GenBank/DDBJ whole genome shotgun (WGS) entry which is preliminary data.</text>
</comment>
<dbReference type="CDD" id="cd03801">
    <property type="entry name" value="GT4_PimA-like"/>
    <property type="match status" value="1"/>
</dbReference>
<reference evidence="6" key="1">
    <citation type="submission" date="2018-09" db="EMBL/GenBank/DDBJ databases">
        <authorList>
            <person name="Kim I."/>
        </authorList>
    </citation>
    <scope>NUCLEOTIDE SEQUENCE [LARGE SCALE GENOMIC DNA]</scope>
    <source>
        <strain evidence="6">DD4a</strain>
    </source>
</reference>
<gene>
    <name evidence="5" type="ORF">D1781_15585</name>
</gene>
<dbReference type="Proteomes" id="UP000265742">
    <property type="component" value="Unassembled WGS sequence"/>
</dbReference>
<evidence type="ECO:0000259" key="4">
    <source>
        <dbReference type="Pfam" id="PF13439"/>
    </source>
</evidence>
<dbReference type="GO" id="GO:0016757">
    <property type="term" value="F:glycosyltransferase activity"/>
    <property type="evidence" value="ECO:0007669"/>
    <property type="project" value="UniProtKB-KW"/>
</dbReference>
<dbReference type="Gene3D" id="3.40.50.2000">
    <property type="entry name" value="Glycogen Phosphorylase B"/>
    <property type="match status" value="2"/>
</dbReference>
<evidence type="ECO:0000256" key="1">
    <source>
        <dbReference type="ARBA" id="ARBA00022676"/>
    </source>
</evidence>
<dbReference type="SUPFAM" id="SSF53756">
    <property type="entry name" value="UDP-Glycosyltransferase/glycogen phosphorylase"/>
    <property type="match status" value="1"/>
</dbReference>
<name>A0A3A1TYY5_9MICO</name>
<organism evidence="5 6">
    <name type="scientific">Amnibacterium setariae</name>
    <dbReference type="NCBI Taxonomy" id="2306585"/>
    <lineage>
        <taxon>Bacteria</taxon>
        <taxon>Bacillati</taxon>
        <taxon>Actinomycetota</taxon>
        <taxon>Actinomycetes</taxon>
        <taxon>Micrococcales</taxon>
        <taxon>Microbacteriaceae</taxon>
        <taxon>Amnibacterium</taxon>
    </lineage>
</organism>
<dbReference type="Pfam" id="PF13439">
    <property type="entry name" value="Glyco_transf_4"/>
    <property type="match status" value="1"/>
</dbReference>
<dbReference type="InterPro" id="IPR028098">
    <property type="entry name" value="Glyco_trans_4-like_N"/>
</dbReference>
<dbReference type="InterPro" id="IPR001296">
    <property type="entry name" value="Glyco_trans_1"/>
</dbReference>
<dbReference type="AlphaFoldDB" id="A0A3A1TYY5"/>